<accession>A0A6P9AB75</accession>
<name>A0A6P9AB75_THRPL</name>
<feature type="compositionally biased region" description="Basic and acidic residues" evidence="3">
    <location>
        <begin position="116"/>
        <end position="125"/>
    </location>
</feature>
<evidence type="ECO:0000313" key="6">
    <source>
        <dbReference type="RefSeq" id="XP_034255392.1"/>
    </source>
</evidence>
<gene>
    <name evidence="6" type="primary">LOC117653675</name>
</gene>
<proteinExistence type="predicted"/>
<dbReference type="RefSeq" id="XP_034255392.1">
    <property type="nucleotide sequence ID" value="XM_034399501.1"/>
</dbReference>
<dbReference type="FunCoup" id="A0A6P9AB75">
    <property type="interactions" value="1883"/>
</dbReference>
<dbReference type="PANTHER" id="PTHR13495">
    <property type="entry name" value="NEFA-INTERACTING NUCLEAR PROTEIN NIP30"/>
    <property type="match status" value="1"/>
</dbReference>
<evidence type="ECO:0000259" key="4">
    <source>
        <dbReference type="Pfam" id="PF10187"/>
    </source>
</evidence>
<dbReference type="KEGG" id="tpal:117653675"/>
<evidence type="ECO:0000256" key="3">
    <source>
        <dbReference type="SAM" id="MobiDB-lite"/>
    </source>
</evidence>
<feature type="region of interest" description="Disordered" evidence="3">
    <location>
        <begin position="1"/>
        <end position="38"/>
    </location>
</feature>
<sequence length="271" mass="30698">MSSGFVTEKEIEERRQKRQEEWEKVRTAEQPLEAPEEVYDHRSLFERLEEQRKKKDDEFEEAHKLKNMVRGLDDDEVDFLDTVERVKETVEKRTRLEERKEIDEFRNAVATLAEKSVEERLKSEIRNPAPLSKPASNRSSQMKLLAGAVVRKRSSNEPSPPPKKAHTDLKDSTNESQSAETKPDVKSDPEISENVSSTEPIIKPAGIILPSGLKCVGTLPGLGSYDDSSDSDNSSDSDCELPLPSQFDLLGRTAELIKLAKQSQQQQQHTQ</sequence>
<dbReference type="Proteomes" id="UP000515158">
    <property type="component" value="Unplaced"/>
</dbReference>
<dbReference type="AlphaFoldDB" id="A0A6P9AB75"/>
<dbReference type="GeneID" id="117653675"/>
<dbReference type="GO" id="GO:0005634">
    <property type="term" value="C:nucleus"/>
    <property type="evidence" value="ECO:0007669"/>
    <property type="project" value="UniProtKB-SubCell"/>
</dbReference>
<organism evidence="6">
    <name type="scientific">Thrips palmi</name>
    <name type="common">Melon thrips</name>
    <dbReference type="NCBI Taxonomy" id="161013"/>
    <lineage>
        <taxon>Eukaryota</taxon>
        <taxon>Metazoa</taxon>
        <taxon>Ecdysozoa</taxon>
        <taxon>Arthropoda</taxon>
        <taxon>Hexapoda</taxon>
        <taxon>Insecta</taxon>
        <taxon>Pterygota</taxon>
        <taxon>Neoptera</taxon>
        <taxon>Paraneoptera</taxon>
        <taxon>Thysanoptera</taxon>
        <taxon>Terebrantia</taxon>
        <taxon>Thripoidea</taxon>
        <taxon>Thripidae</taxon>
        <taxon>Thrips</taxon>
    </lineage>
</organism>
<feature type="compositionally biased region" description="Basic and acidic residues" evidence="3">
    <location>
        <begin position="7"/>
        <end position="27"/>
    </location>
</feature>
<feature type="region of interest" description="Disordered" evidence="3">
    <location>
        <begin position="219"/>
        <end position="242"/>
    </location>
</feature>
<dbReference type="PANTHER" id="PTHR13495:SF0">
    <property type="entry name" value="PSME3-INTERACTING PROTEIN"/>
    <property type="match status" value="1"/>
</dbReference>
<dbReference type="InterPro" id="IPR039845">
    <property type="entry name" value="FAM192A"/>
</dbReference>
<keyword evidence="2" id="KW-0539">Nucleus</keyword>
<evidence type="ECO:0000256" key="1">
    <source>
        <dbReference type="ARBA" id="ARBA00004123"/>
    </source>
</evidence>
<feature type="compositionally biased region" description="Acidic residues" evidence="3">
    <location>
        <begin position="227"/>
        <end position="239"/>
    </location>
</feature>
<feature type="region of interest" description="Disordered" evidence="3">
    <location>
        <begin position="116"/>
        <end position="201"/>
    </location>
</feature>
<dbReference type="Pfam" id="PF10187">
    <property type="entry name" value="FAM192A_Fyv6_N"/>
    <property type="match status" value="1"/>
</dbReference>
<evidence type="ECO:0000256" key="2">
    <source>
        <dbReference type="ARBA" id="ARBA00023242"/>
    </source>
</evidence>
<dbReference type="InterPro" id="IPR019331">
    <property type="entry name" value="FAM192A/Fyv6_N"/>
</dbReference>
<comment type="subcellular location">
    <subcellularLocation>
        <location evidence="1">Nucleus</location>
    </subcellularLocation>
</comment>
<reference evidence="6" key="1">
    <citation type="submission" date="2025-08" db="UniProtKB">
        <authorList>
            <consortium name="RefSeq"/>
        </authorList>
    </citation>
    <scope>IDENTIFICATION</scope>
    <source>
        <tissue evidence="6">Total insect</tissue>
    </source>
</reference>
<protein>
    <submittedName>
        <fullName evidence="6">PSME3-interacting protein isoform X1</fullName>
    </submittedName>
</protein>
<keyword evidence="5" id="KW-1185">Reference proteome</keyword>
<feature type="domain" description="FAM192A/Fyv6 N-terminal" evidence="4">
    <location>
        <begin position="5"/>
        <end position="106"/>
    </location>
</feature>
<dbReference type="InParanoid" id="A0A6P9AB75"/>
<evidence type="ECO:0000313" key="5">
    <source>
        <dbReference type="Proteomes" id="UP000515158"/>
    </source>
</evidence>
<dbReference type="OrthoDB" id="75807at2759"/>